<evidence type="ECO:0000313" key="3">
    <source>
        <dbReference type="EMBL" id="GFR98465.1"/>
    </source>
</evidence>
<reference evidence="3 4" key="1">
    <citation type="journal article" date="2021" name="Elife">
        <title>Chloroplast acquisition without the gene transfer in kleptoplastic sea slugs, Plakobranchus ocellatus.</title>
        <authorList>
            <person name="Maeda T."/>
            <person name="Takahashi S."/>
            <person name="Yoshida T."/>
            <person name="Shimamura S."/>
            <person name="Takaki Y."/>
            <person name="Nagai Y."/>
            <person name="Toyoda A."/>
            <person name="Suzuki Y."/>
            <person name="Arimoto A."/>
            <person name="Ishii H."/>
            <person name="Satoh N."/>
            <person name="Nishiyama T."/>
            <person name="Hasebe M."/>
            <person name="Maruyama T."/>
            <person name="Minagawa J."/>
            <person name="Obokata J."/>
            <person name="Shigenobu S."/>
        </authorList>
    </citation>
    <scope>NUCLEOTIDE SEQUENCE [LARGE SCALE GENOMIC DNA]</scope>
</reference>
<evidence type="ECO:0000256" key="1">
    <source>
        <dbReference type="ARBA" id="ARBA00023157"/>
    </source>
</evidence>
<dbReference type="InterPro" id="IPR050373">
    <property type="entry name" value="Fibrinogen_C-term_domain"/>
</dbReference>
<dbReference type="AlphaFoldDB" id="A0AAV4HP22"/>
<name>A0AAV4HP22_9GAST</name>
<gene>
    <name evidence="3" type="ORF">ElyMa_001020100</name>
</gene>
<keyword evidence="4" id="KW-1185">Reference proteome</keyword>
<keyword evidence="1" id="KW-1015">Disulfide bond</keyword>
<dbReference type="Pfam" id="PF00147">
    <property type="entry name" value="Fibrinogen_C"/>
    <property type="match status" value="2"/>
</dbReference>
<sequence>MRRSYNDFVFTGLEMNLVVDAPASPWQRKPCGVLTCKEISNSGDSSGDIAGMSIFKTPKSSLVDGDGPKHSSLVAALSLQMPNVMRVSDAMKVSGSLKTGEAILRVEMVKDVDCLAQYTCEVRTLDTEGIQRVHTNRIQQAVKSPSKTLSDNRVERAGGSLQTFLLLQQFDTKLALLGTSLEGRFTALENRLEDKILSVQDGMNGLKSELDSKIESRVVDKICELDTKLSSYAETKDVDVKSQIKAAIDADLERYRQELIYRGNLTLASCLDSSKELARQLNKSILLSSSVRKHLTDVLISEQKSEDKLKNLTQSIDQILTSSHGLYKHIDNVCDRLESNANNRSIKTLSSVNELFFTINATIKSALQTPKEDNESPQQCSEGIGSLATSSAFPYPVIRLSVTIGLTTPILCDTTTDGGGWIIIQRRTSGNVDFYRGWNEYKKGFGSLEDDFWLGNENIHLLSSSGKFELRIELRLESNASNRSTNTLSSVNELFFTINATIKSALQTPKGDNALPQQCSKGMGSLATSSAFPYPIIRLSVTIGLTTPILCDTTTDGGGWIIIQRRTSGNVDFYRGWSEYRKGFGSLGDDFWLGNENIHLLSSSGKFELRIELRYQNKSAFARYSSFSVDSEKDNYVLRLGDYEGTAGDSLGVHNGHKFSTFDKDNDRHRGNCAVDYTGAWWYTRCHGSNLNGKWAARANKGPRWLTFTKDEPVSFSEMKIRRV</sequence>
<dbReference type="PROSITE" id="PS51406">
    <property type="entry name" value="FIBRINOGEN_C_2"/>
    <property type="match status" value="2"/>
</dbReference>
<feature type="domain" description="Fibrinogen C-terminal" evidence="2">
    <location>
        <begin position="371"/>
        <end position="475"/>
    </location>
</feature>
<dbReference type="InterPro" id="IPR002181">
    <property type="entry name" value="Fibrinogen_a/b/g_C_dom"/>
</dbReference>
<protein>
    <submittedName>
        <fullName evidence="3">Fibrinogen-related protein 3.1</fullName>
    </submittedName>
</protein>
<proteinExistence type="predicted"/>
<dbReference type="SUPFAM" id="SSF56496">
    <property type="entry name" value="Fibrinogen C-terminal domain-like"/>
    <property type="match status" value="2"/>
</dbReference>
<dbReference type="EMBL" id="BMAT01002068">
    <property type="protein sequence ID" value="GFR98465.1"/>
    <property type="molecule type" value="Genomic_DNA"/>
</dbReference>
<dbReference type="InterPro" id="IPR036056">
    <property type="entry name" value="Fibrinogen-like_C"/>
</dbReference>
<evidence type="ECO:0000259" key="2">
    <source>
        <dbReference type="PROSITE" id="PS51406"/>
    </source>
</evidence>
<feature type="domain" description="Fibrinogen C-terminal" evidence="2">
    <location>
        <begin position="510"/>
        <end position="724"/>
    </location>
</feature>
<dbReference type="Proteomes" id="UP000762676">
    <property type="component" value="Unassembled WGS sequence"/>
</dbReference>
<accession>A0AAV4HP22</accession>
<dbReference type="SMART" id="SM00186">
    <property type="entry name" value="FBG"/>
    <property type="match status" value="2"/>
</dbReference>
<dbReference type="PROSITE" id="PS00514">
    <property type="entry name" value="FIBRINOGEN_C_1"/>
    <property type="match status" value="1"/>
</dbReference>
<comment type="caution">
    <text evidence="3">The sequence shown here is derived from an EMBL/GenBank/DDBJ whole genome shotgun (WGS) entry which is preliminary data.</text>
</comment>
<dbReference type="InterPro" id="IPR020837">
    <property type="entry name" value="Fibrinogen_CS"/>
</dbReference>
<evidence type="ECO:0000313" key="4">
    <source>
        <dbReference type="Proteomes" id="UP000762676"/>
    </source>
</evidence>
<dbReference type="CDD" id="cd00087">
    <property type="entry name" value="FReD"/>
    <property type="match status" value="1"/>
</dbReference>
<dbReference type="InterPro" id="IPR014716">
    <property type="entry name" value="Fibrinogen_a/b/g_C_1"/>
</dbReference>
<dbReference type="Gene3D" id="3.90.215.10">
    <property type="entry name" value="Gamma Fibrinogen, chain A, domain 1"/>
    <property type="match status" value="2"/>
</dbReference>
<organism evidence="3 4">
    <name type="scientific">Elysia marginata</name>
    <dbReference type="NCBI Taxonomy" id="1093978"/>
    <lineage>
        <taxon>Eukaryota</taxon>
        <taxon>Metazoa</taxon>
        <taxon>Spiralia</taxon>
        <taxon>Lophotrochozoa</taxon>
        <taxon>Mollusca</taxon>
        <taxon>Gastropoda</taxon>
        <taxon>Heterobranchia</taxon>
        <taxon>Euthyneura</taxon>
        <taxon>Panpulmonata</taxon>
        <taxon>Sacoglossa</taxon>
        <taxon>Placobranchoidea</taxon>
        <taxon>Plakobranchidae</taxon>
        <taxon>Elysia</taxon>
    </lineage>
</organism>
<dbReference type="PANTHER" id="PTHR19143">
    <property type="entry name" value="FIBRINOGEN/TENASCIN/ANGIOPOEITIN"/>
    <property type="match status" value="1"/>
</dbReference>
<dbReference type="PANTHER" id="PTHR19143:SF458">
    <property type="entry name" value="FIBRINOGEN C-TERMINAL DOMAIN-CONTAINING PROTEIN-RELATED"/>
    <property type="match status" value="1"/>
</dbReference>
<dbReference type="GO" id="GO:0005615">
    <property type="term" value="C:extracellular space"/>
    <property type="evidence" value="ECO:0007669"/>
    <property type="project" value="TreeGrafter"/>
</dbReference>